<dbReference type="InterPro" id="IPR036412">
    <property type="entry name" value="HAD-like_sf"/>
</dbReference>
<sequence length="305" mass="33725">MIELIVSDMDGTLLNEKMKVSEINAKAIKEAMKQGIHFMVATGRGFTEAKPLLEEVDINCSFITLNGAQVYNEEGHVIQNIGIGKKTVHEIVSEIKKRGLYCEMTTSDGIYSDNKAKRIESVASLLYETNPDTTYKMAVVLAAARLEIMNINYVEDYEQLVHDESIEILKIITFSDDGRKVLGPLSEELEKSGNLAITASFVNNIEINNINAQKGIALEEAAKKLNIPLENIMTLGDNFNDVSMLKVAGYSFAMENAEEEVKTYAKYRTTSNNNHGVAHAIKLALDDNLASAKAPEVIKSTKQKN</sequence>
<dbReference type="GO" id="GO:0000287">
    <property type="term" value="F:magnesium ion binding"/>
    <property type="evidence" value="ECO:0007669"/>
    <property type="project" value="TreeGrafter"/>
</dbReference>
<dbReference type="NCBIfam" id="TIGR01484">
    <property type="entry name" value="HAD-SF-IIB"/>
    <property type="match status" value="1"/>
</dbReference>
<dbReference type="RefSeq" id="WP_034546084.1">
    <property type="nucleotide sequence ID" value="NZ_FSRN01000001.1"/>
</dbReference>
<dbReference type="EMBL" id="FSRN01000001">
    <property type="protein sequence ID" value="SIO25192.1"/>
    <property type="molecule type" value="Genomic_DNA"/>
</dbReference>
<dbReference type="PANTHER" id="PTHR10000:SF55">
    <property type="entry name" value="5-AMINO-6-(5-PHOSPHO-D-RIBITYLAMINO)URACIL PHOSPHATASE YCSE"/>
    <property type="match status" value="1"/>
</dbReference>
<proteinExistence type="predicted"/>
<accession>A0A1N6HZG7</accession>
<evidence type="ECO:0000313" key="2">
    <source>
        <dbReference type="Proteomes" id="UP000184758"/>
    </source>
</evidence>
<dbReference type="GO" id="GO:0016791">
    <property type="term" value="F:phosphatase activity"/>
    <property type="evidence" value="ECO:0007669"/>
    <property type="project" value="UniProtKB-ARBA"/>
</dbReference>
<dbReference type="GO" id="GO:0005829">
    <property type="term" value="C:cytosol"/>
    <property type="evidence" value="ECO:0007669"/>
    <property type="project" value="TreeGrafter"/>
</dbReference>
<evidence type="ECO:0000313" key="1">
    <source>
        <dbReference type="EMBL" id="SIO25192.1"/>
    </source>
</evidence>
<dbReference type="NCBIfam" id="TIGR00099">
    <property type="entry name" value="Cof-subfamily"/>
    <property type="match status" value="1"/>
</dbReference>
<dbReference type="InterPro" id="IPR023214">
    <property type="entry name" value="HAD_sf"/>
</dbReference>
<dbReference type="AlphaFoldDB" id="A0A1N6HZG7"/>
<dbReference type="STRING" id="28230.SAMN05878443_2197"/>
<dbReference type="SUPFAM" id="SSF56784">
    <property type="entry name" value="HAD-like"/>
    <property type="match status" value="1"/>
</dbReference>
<keyword evidence="2" id="KW-1185">Reference proteome</keyword>
<dbReference type="Gene3D" id="3.40.50.1000">
    <property type="entry name" value="HAD superfamily/HAD-like"/>
    <property type="match status" value="1"/>
</dbReference>
<dbReference type="SFLD" id="SFLDG01144">
    <property type="entry name" value="C2.B.4:_PGP_Like"/>
    <property type="match status" value="1"/>
</dbReference>
<dbReference type="Gene3D" id="3.30.1240.10">
    <property type="match status" value="1"/>
</dbReference>
<dbReference type="SFLD" id="SFLDG01140">
    <property type="entry name" value="C2.B:_Phosphomannomutase_and_P"/>
    <property type="match status" value="1"/>
</dbReference>
<dbReference type="PANTHER" id="PTHR10000">
    <property type="entry name" value="PHOSPHOSERINE PHOSPHATASE"/>
    <property type="match status" value="1"/>
</dbReference>
<dbReference type="InterPro" id="IPR000150">
    <property type="entry name" value="Cof"/>
</dbReference>
<evidence type="ECO:0008006" key="3">
    <source>
        <dbReference type="Google" id="ProtNLM"/>
    </source>
</evidence>
<dbReference type="OrthoDB" id="9806027at2"/>
<gene>
    <name evidence="1" type="ORF">SAMN05878443_2197</name>
</gene>
<dbReference type="Proteomes" id="UP000184758">
    <property type="component" value="Unassembled WGS sequence"/>
</dbReference>
<dbReference type="SFLD" id="SFLDS00003">
    <property type="entry name" value="Haloacid_Dehalogenase"/>
    <property type="match status" value="1"/>
</dbReference>
<dbReference type="PROSITE" id="PS01229">
    <property type="entry name" value="COF_2"/>
    <property type="match status" value="1"/>
</dbReference>
<name>A0A1N6HZG7_9LACT</name>
<reference evidence="2" key="1">
    <citation type="submission" date="2016-11" db="EMBL/GenBank/DDBJ databases">
        <authorList>
            <person name="Varghese N."/>
            <person name="Submissions S."/>
        </authorList>
    </citation>
    <scope>NUCLEOTIDE SEQUENCE [LARGE SCALE GENOMIC DNA]</scope>
    <source>
        <strain evidence="2">313</strain>
    </source>
</reference>
<organism evidence="1 2">
    <name type="scientific">Carnobacterium alterfunditum</name>
    <dbReference type="NCBI Taxonomy" id="28230"/>
    <lineage>
        <taxon>Bacteria</taxon>
        <taxon>Bacillati</taxon>
        <taxon>Bacillota</taxon>
        <taxon>Bacilli</taxon>
        <taxon>Lactobacillales</taxon>
        <taxon>Carnobacteriaceae</taxon>
        <taxon>Carnobacterium</taxon>
    </lineage>
</organism>
<dbReference type="PROSITE" id="PS01228">
    <property type="entry name" value="COF_1"/>
    <property type="match status" value="1"/>
</dbReference>
<dbReference type="eggNOG" id="COG0561">
    <property type="taxonomic scope" value="Bacteria"/>
</dbReference>
<dbReference type="InterPro" id="IPR006379">
    <property type="entry name" value="HAD-SF_hydro_IIB"/>
</dbReference>
<dbReference type="CDD" id="cd07516">
    <property type="entry name" value="HAD_Pase"/>
    <property type="match status" value="1"/>
</dbReference>
<protein>
    <recommendedName>
        <fullName evidence="3">Cof subfamily of IIB subfamily of haloacid dehalogenase superfamily/HAD-superfamily hydrolase, subfamily IIB</fullName>
    </recommendedName>
</protein>
<dbReference type="Pfam" id="PF08282">
    <property type="entry name" value="Hydrolase_3"/>
    <property type="match status" value="1"/>
</dbReference>